<evidence type="ECO:0000313" key="2">
    <source>
        <dbReference type="EMBL" id="WAW10262.1"/>
    </source>
</evidence>
<dbReference type="Gene3D" id="3.40.1580.10">
    <property type="entry name" value="SMI1/KNR4-like"/>
    <property type="match status" value="1"/>
</dbReference>
<dbReference type="AlphaFoldDB" id="A0A9E9LX09"/>
<gene>
    <name evidence="2" type="ORF">NB640_00930</name>
</gene>
<reference evidence="2" key="1">
    <citation type="journal article" date="2022" name="Front. Microbiol.">
        <title>New perspectives on an old grouping: The genomic and phenotypic variability of Oxalobacter formigenes and the implications for calcium oxalate stone prevention.</title>
        <authorList>
            <person name="Chmiel J.A."/>
            <person name="Carr C."/>
            <person name="Stuivenberg G.A."/>
            <person name="Venema R."/>
            <person name="Chanyi R.M."/>
            <person name="Al K.F."/>
            <person name="Giguere D."/>
            <person name="Say H."/>
            <person name="Akouris P.P."/>
            <person name="Dominguez Romero S.A."/>
            <person name="Kwong A."/>
            <person name="Tai V."/>
            <person name="Koval S.F."/>
            <person name="Razvi H."/>
            <person name="Bjazevic J."/>
            <person name="Burton J.P."/>
        </authorList>
    </citation>
    <scope>NUCLEOTIDE SEQUENCE</scope>
    <source>
        <strain evidence="2">WoOx3</strain>
    </source>
</reference>
<dbReference type="InterPro" id="IPR037883">
    <property type="entry name" value="Knr4/Smi1-like_sf"/>
</dbReference>
<accession>A0A9E9LX09</accession>
<protein>
    <submittedName>
        <fullName evidence="2">SMI1/KNR4 family protein</fullName>
    </submittedName>
</protein>
<dbReference type="SMART" id="SM00860">
    <property type="entry name" value="SMI1_KNR4"/>
    <property type="match status" value="1"/>
</dbReference>
<organism evidence="2 3">
    <name type="scientific">Oxalobacter vibrioformis</name>
    <dbReference type="NCBI Taxonomy" id="933080"/>
    <lineage>
        <taxon>Bacteria</taxon>
        <taxon>Pseudomonadati</taxon>
        <taxon>Pseudomonadota</taxon>
        <taxon>Betaproteobacteria</taxon>
        <taxon>Burkholderiales</taxon>
        <taxon>Oxalobacteraceae</taxon>
        <taxon>Oxalobacter</taxon>
    </lineage>
</organism>
<sequence length="148" mass="16486">MQNRMTIAACIATVSPFWLKNDGAPDSLAAFEKQRTLPLPPDFKAFFRWSDSGRGKFSGIYLDLWKIEQFDLLGRDYQIDHYLGEAFVPFGSDGGPICFLLDYRTPAGPAIACVNFGDLDIDEVKVIAPSLTEFLAMAVRGELIDEDL</sequence>
<dbReference type="SUPFAM" id="SSF160631">
    <property type="entry name" value="SMI1/KNR4-like"/>
    <property type="match status" value="1"/>
</dbReference>
<proteinExistence type="predicted"/>
<dbReference type="RefSeq" id="WP_269309270.1">
    <property type="nucleotide sequence ID" value="NZ_CP098242.1"/>
</dbReference>
<dbReference type="Proteomes" id="UP001156215">
    <property type="component" value="Chromosome"/>
</dbReference>
<evidence type="ECO:0000259" key="1">
    <source>
        <dbReference type="SMART" id="SM00860"/>
    </source>
</evidence>
<keyword evidence="3" id="KW-1185">Reference proteome</keyword>
<dbReference type="Pfam" id="PF09346">
    <property type="entry name" value="SMI1_KNR4"/>
    <property type="match status" value="1"/>
</dbReference>
<name>A0A9E9LX09_9BURK</name>
<dbReference type="EMBL" id="CP098242">
    <property type="protein sequence ID" value="WAW10262.1"/>
    <property type="molecule type" value="Genomic_DNA"/>
</dbReference>
<evidence type="ECO:0000313" key="3">
    <source>
        <dbReference type="Proteomes" id="UP001156215"/>
    </source>
</evidence>
<dbReference type="InterPro" id="IPR018958">
    <property type="entry name" value="Knr4/Smi1-like_dom"/>
</dbReference>
<dbReference type="KEGG" id="ovb:NB640_00930"/>
<feature type="domain" description="Knr4/Smi1-like" evidence="1">
    <location>
        <begin position="23"/>
        <end position="137"/>
    </location>
</feature>